<dbReference type="Gene3D" id="1.10.340.30">
    <property type="entry name" value="Hypothetical protein, domain 2"/>
    <property type="match status" value="1"/>
</dbReference>
<reference evidence="1 2" key="1">
    <citation type="submission" date="2020-04" db="EMBL/GenBank/DDBJ databases">
        <title>The draft genome of Kluyvera sichuanensis strain SCKS090646.</title>
        <authorList>
            <person name="Wei L."/>
            <person name="Liu L."/>
            <person name="Feng Y."/>
            <person name="Zong Z."/>
        </authorList>
    </citation>
    <scope>NUCLEOTIDE SEQUENCE [LARGE SCALE GENOMIC DNA]</scope>
    <source>
        <strain evidence="1 2">090646</strain>
    </source>
</reference>
<dbReference type="InterPro" id="IPR011257">
    <property type="entry name" value="DNA_glycosylase"/>
</dbReference>
<dbReference type="NCBIfam" id="TIGR00624">
    <property type="entry name" value="tag"/>
    <property type="match status" value="1"/>
</dbReference>
<comment type="caution">
    <text evidence="1">The sequence shown here is derived from an EMBL/GenBank/DDBJ whole genome shotgun (WGS) entry which is preliminary data.</text>
</comment>
<sequence length="193" mass="21698">MQRCGWVSQDPLYIAYHDTEWGVPQRDNQELFEMICLEGQQAGLSWITVLKKRENYRHAFHHFDPVKVAAMTEADVERLVLDAGIIRHRGKIQAIIGNARAFLAMEANGESFNDFVWSFVDNTPIVTQAAELSGIATSTPASDALSKALKKRGFKFVGTTICYSFMQACGLVNDHVTHCFCHPGAQHDKKMEH</sequence>
<keyword evidence="1" id="KW-0378">Hydrolase</keyword>
<dbReference type="InterPro" id="IPR052891">
    <property type="entry name" value="DNA-3mA_glycosylase"/>
</dbReference>
<dbReference type="RefSeq" id="WP_185667429.1">
    <property type="nucleotide sequence ID" value="NZ_CP162271.1"/>
</dbReference>
<dbReference type="InterPro" id="IPR005019">
    <property type="entry name" value="Adenine_glyco"/>
</dbReference>
<keyword evidence="1" id="KW-0326">Glycosidase</keyword>
<dbReference type="NCBIfam" id="NF007678">
    <property type="entry name" value="PRK10353.1"/>
    <property type="match status" value="1"/>
</dbReference>
<evidence type="ECO:0000313" key="2">
    <source>
        <dbReference type="Proteomes" id="UP000607331"/>
    </source>
</evidence>
<protein>
    <submittedName>
        <fullName evidence="1">DNA-3-methyladenine glycosylase I</fullName>
        <ecNumber evidence="1">3.2.2.20</ecNumber>
    </submittedName>
</protein>
<dbReference type="GO" id="GO:0008725">
    <property type="term" value="F:DNA-3-methyladenine glycosylase activity"/>
    <property type="evidence" value="ECO:0007669"/>
    <property type="project" value="UniProtKB-EC"/>
</dbReference>
<name>A0ABR6RRP2_9ENTR</name>
<dbReference type="PANTHER" id="PTHR30037">
    <property type="entry name" value="DNA-3-METHYLADENINE GLYCOSYLASE 1"/>
    <property type="match status" value="1"/>
</dbReference>
<keyword evidence="2" id="KW-1185">Reference proteome</keyword>
<accession>A0ABR6RRP2</accession>
<evidence type="ECO:0000313" key="1">
    <source>
        <dbReference type="EMBL" id="MBC1185689.1"/>
    </source>
</evidence>
<dbReference type="EMBL" id="JABBJF010000005">
    <property type="protein sequence ID" value="MBC1185689.1"/>
    <property type="molecule type" value="Genomic_DNA"/>
</dbReference>
<organism evidence="1 2">
    <name type="scientific">Kluyvera sichuanensis</name>
    <dbReference type="NCBI Taxonomy" id="2725494"/>
    <lineage>
        <taxon>Bacteria</taxon>
        <taxon>Pseudomonadati</taxon>
        <taxon>Pseudomonadota</taxon>
        <taxon>Gammaproteobacteria</taxon>
        <taxon>Enterobacterales</taxon>
        <taxon>Enterobacteriaceae</taxon>
        <taxon>Kluyvera</taxon>
    </lineage>
</organism>
<dbReference type="SUPFAM" id="SSF48150">
    <property type="entry name" value="DNA-glycosylase"/>
    <property type="match status" value="1"/>
</dbReference>
<gene>
    <name evidence="1" type="primary">tag</name>
    <name evidence="1" type="ORF">HII27_08145</name>
</gene>
<dbReference type="InterPro" id="IPR004597">
    <property type="entry name" value="Tag"/>
</dbReference>
<dbReference type="Proteomes" id="UP000607331">
    <property type="component" value="Unassembled WGS sequence"/>
</dbReference>
<proteinExistence type="predicted"/>
<dbReference type="Pfam" id="PF03352">
    <property type="entry name" value="Adenine_glyco"/>
    <property type="match status" value="1"/>
</dbReference>
<dbReference type="GeneID" id="98390635"/>
<dbReference type="EC" id="3.2.2.20" evidence="1"/>
<dbReference type="PANTHER" id="PTHR30037:SF4">
    <property type="entry name" value="DNA-3-METHYLADENINE GLYCOSYLASE I"/>
    <property type="match status" value="1"/>
</dbReference>